<organism evidence="1">
    <name type="scientific">viral metagenome</name>
    <dbReference type="NCBI Taxonomy" id="1070528"/>
    <lineage>
        <taxon>unclassified sequences</taxon>
        <taxon>metagenomes</taxon>
        <taxon>organismal metagenomes</taxon>
    </lineage>
</organism>
<dbReference type="EMBL" id="MN739457">
    <property type="protein sequence ID" value="QHT05541.1"/>
    <property type="molecule type" value="Genomic_DNA"/>
</dbReference>
<reference evidence="1" key="1">
    <citation type="journal article" date="2020" name="Nature">
        <title>Giant virus diversity and host interactions through global metagenomics.</title>
        <authorList>
            <person name="Schulz F."/>
            <person name="Roux S."/>
            <person name="Paez-Espino D."/>
            <person name="Jungbluth S."/>
            <person name="Walsh D.A."/>
            <person name="Denef V.J."/>
            <person name="McMahon K.D."/>
            <person name="Konstantinidis K.T."/>
            <person name="Eloe-Fadrosh E.A."/>
            <person name="Kyrpides N.C."/>
            <person name="Woyke T."/>
        </authorList>
    </citation>
    <scope>NUCLEOTIDE SEQUENCE</scope>
    <source>
        <strain evidence="1">GVMAG-M-3300021389-45</strain>
    </source>
</reference>
<dbReference type="AlphaFoldDB" id="A0A6C0CM59"/>
<evidence type="ECO:0000313" key="1">
    <source>
        <dbReference type="EMBL" id="QHT05541.1"/>
    </source>
</evidence>
<name>A0A6C0CM59_9ZZZZ</name>
<sequence length="293" mass="29971">MPIATPQGTLDFKSVDKVTFVGASSNTVIDTTTGSLGVGVGVGGPTSNLHVVGDALITGNVVAGYLYGDGSNITGISSASNLQVVTDTGNVTSNTVQFTNATTGFVTTANIEVGGELTVSGDIQVSGLTIQTVSSSKTDTSIFAGTSVTDISGLSVTITPKFANSKILVSYDVNMGGKGRVYLRVKRVQGSSTSYFWSDQGSGGWTQSPGGGAATSTYAGTNTDTEVNGYPFKHLDNAGGLGSITYTVQGWTNHSVYNVCINRGFVDTSAAGHSGMGYWGRCVSSITAQEVCQ</sequence>
<proteinExistence type="predicted"/>
<protein>
    <submittedName>
        <fullName evidence="1">Uncharacterized protein</fullName>
    </submittedName>
</protein>
<accession>A0A6C0CM59</accession>